<sequence length="336" mass="37317">MERYNFTNPLFLLKIESMIRRFYILFCLVFLVACDDGDILTVDLVFDEELERCDNFEDSHLIYDTREDPSEALILIFPKSTANDALFTTATTEGTPEILTINGSTIRFIYRTYNRELTSSDMCAIVPPIDLTIRENYEAANGATVEVTSTYVDDDNDGVPTAFEGLAGLPDEDGIYRDSLDTDGDGIPNYLDIDDDGDNVLTINEIDNSDGDADPTTNPMNTDADLPNGDDIPDYLDADDDGDLIPTRLEDANGENGPGDDRVAVNGVLVQLYLNNAENTSYTFEDYNAFEKVYTRTVETTFVVKDSDVTIFRSTEINFGTLTTTIEDLAPQVVAD</sequence>
<dbReference type="OrthoDB" id="1159446at2"/>
<dbReference type="Gene3D" id="4.10.1080.10">
    <property type="entry name" value="TSP type-3 repeat"/>
    <property type="match status" value="1"/>
</dbReference>
<comment type="caution">
    <text evidence="2">The sequence shown here is derived from an EMBL/GenBank/DDBJ whole genome shotgun (WGS) entry which is preliminary data.</text>
</comment>
<evidence type="ECO:0008006" key="4">
    <source>
        <dbReference type="Google" id="ProtNLM"/>
    </source>
</evidence>
<dbReference type="PROSITE" id="PS51257">
    <property type="entry name" value="PROKAR_LIPOPROTEIN"/>
    <property type="match status" value="1"/>
</dbReference>
<feature type="region of interest" description="Disordered" evidence="1">
    <location>
        <begin position="207"/>
        <end position="232"/>
    </location>
</feature>
<gene>
    <name evidence="2" type="ORF">DFQ10_105161</name>
</gene>
<organism evidence="2 3">
    <name type="scientific">Winogradskyella eximia</name>
    <dbReference type="NCBI Taxonomy" id="262006"/>
    <lineage>
        <taxon>Bacteria</taxon>
        <taxon>Pseudomonadati</taxon>
        <taxon>Bacteroidota</taxon>
        <taxon>Flavobacteriia</taxon>
        <taxon>Flavobacteriales</taxon>
        <taxon>Flavobacteriaceae</taxon>
        <taxon>Winogradskyella</taxon>
    </lineage>
</organism>
<evidence type="ECO:0000313" key="3">
    <source>
        <dbReference type="Proteomes" id="UP000256980"/>
    </source>
</evidence>
<reference evidence="2 3" key="1">
    <citation type="submission" date="2018-07" db="EMBL/GenBank/DDBJ databases">
        <title>Genomic Encyclopedia of Type Strains, Phase III (KMG-III): the genomes of soil and plant-associated and newly described type strains.</title>
        <authorList>
            <person name="Whitman W."/>
        </authorList>
    </citation>
    <scope>NUCLEOTIDE SEQUENCE [LARGE SCALE GENOMIC DNA]</scope>
    <source>
        <strain evidence="2 3">CECT 7946</strain>
    </source>
</reference>
<protein>
    <recommendedName>
        <fullName evidence="4">Calcium-binding protein</fullName>
    </recommendedName>
</protein>
<keyword evidence="3" id="KW-1185">Reference proteome</keyword>
<dbReference type="AlphaFoldDB" id="A0A3D9H329"/>
<dbReference type="GO" id="GO:0005509">
    <property type="term" value="F:calcium ion binding"/>
    <property type="evidence" value="ECO:0007669"/>
    <property type="project" value="InterPro"/>
</dbReference>
<dbReference type="EMBL" id="QRDV01000005">
    <property type="protein sequence ID" value="RED43561.1"/>
    <property type="molecule type" value="Genomic_DNA"/>
</dbReference>
<dbReference type="Proteomes" id="UP000256980">
    <property type="component" value="Unassembled WGS sequence"/>
</dbReference>
<evidence type="ECO:0000256" key="1">
    <source>
        <dbReference type="SAM" id="MobiDB-lite"/>
    </source>
</evidence>
<evidence type="ECO:0000313" key="2">
    <source>
        <dbReference type="EMBL" id="RED43561.1"/>
    </source>
</evidence>
<dbReference type="InterPro" id="IPR028974">
    <property type="entry name" value="TSP_type-3_rpt"/>
</dbReference>
<proteinExistence type="predicted"/>
<name>A0A3D9H329_9FLAO</name>
<accession>A0A3D9H329</accession>